<evidence type="ECO:0000259" key="6">
    <source>
        <dbReference type="Pfam" id="PF00108"/>
    </source>
</evidence>
<dbReference type="PROSITE" id="PS00737">
    <property type="entry name" value="THIOLASE_2"/>
    <property type="match status" value="1"/>
</dbReference>
<keyword evidence="3 5" id="KW-0012">Acyltransferase</keyword>
<evidence type="ECO:0000256" key="5">
    <source>
        <dbReference type="RuleBase" id="RU003557"/>
    </source>
</evidence>
<dbReference type="EMBL" id="SMAA01000017">
    <property type="protein sequence ID" value="TCS77263.1"/>
    <property type="molecule type" value="Genomic_DNA"/>
</dbReference>
<keyword evidence="2 5" id="KW-0808">Transferase</keyword>
<dbReference type="RefSeq" id="WP_132551034.1">
    <property type="nucleotide sequence ID" value="NZ_SMAA01000017.1"/>
</dbReference>
<evidence type="ECO:0000256" key="4">
    <source>
        <dbReference type="ARBA" id="ARBA00030755"/>
    </source>
</evidence>
<dbReference type="Proteomes" id="UP000295188">
    <property type="component" value="Unassembled WGS sequence"/>
</dbReference>
<evidence type="ECO:0000313" key="9">
    <source>
        <dbReference type="Proteomes" id="UP000295188"/>
    </source>
</evidence>
<comment type="similarity">
    <text evidence="1 5">Belongs to the thiolase-like superfamily. Thiolase family.</text>
</comment>
<dbReference type="Pfam" id="PF00108">
    <property type="entry name" value="Thiolase_N"/>
    <property type="match status" value="1"/>
</dbReference>
<dbReference type="Gene3D" id="3.40.47.10">
    <property type="match status" value="1"/>
</dbReference>
<protein>
    <recommendedName>
        <fullName evidence="4">Acetoacetyl-CoA thiolase</fullName>
    </recommendedName>
</protein>
<dbReference type="Pfam" id="PF02803">
    <property type="entry name" value="Thiolase_C"/>
    <property type="match status" value="1"/>
</dbReference>
<dbReference type="GO" id="GO:0016747">
    <property type="term" value="F:acyltransferase activity, transferring groups other than amino-acyl groups"/>
    <property type="evidence" value="ECO:0007669"/>
    <property type="project" value="InterPro"/>
</dbReference>
<dbReference type="PANTHER" id="PTHR18919">
    <property type="entry name" value="ACETYL-COA C-ACYLTRANSFERASE"/>
    <property type="match status" value="1"/>
</dbReference>
<dbReference type="PANTHER" id="PTHR18919:SF151">
    <property type="entry name" value="BLR2427 PROTEIN"/>
    <property type="match status" value="1"/>
</dbReference>
<evidence type="ECO:0000259" key="7">
    <source>
        <dbReference type="Pfam" id="PF02803"/>
    </source>
</evidence>
<dbReference type="CDD" id="cd00751">
    <property type="entry name" value="thiolase"/>
    <property type="match status" value="1"/>
</dbReference>
<keyword evidence="9" id="KW-1185">Reference proteome</keyword>
<dbReference type="NCBIfam" id="TIGR01930">
    <property type="entry name" value="AcCoA-C-Actrans"/>
    <property type="match status" value="1"/>
</dbReference>
<dbReference type="InterPro" id="IPR020616">
    <property type="entry name" value="Thiolase_N"/>
</dbReference>
<accession>A0A4R3K3J9</accession>
<dbReference type="PIRSF" id="PIRSF000429">
    <property type="entry name" value="Ac-CoA_Ac_transf"/>
    <property type="match status" value="1"/>
</dbReference>
<sequence>MPKAYLIGGLRTPIGKKNGRLKNFLPEELAAIVLNAILKKYSLMPECVDIVLAGNVTGPGGNLARVCVLEAGWPYSIPALTLDAQCSSGLNAIDMGAAMIEAGRAHIVIAGGVESASLAPSKRLNSKDPRYKGPDFYYEQAPFSPEWIGNPDIGSAAETLAADLGILRPQMDEFALKSHEKACSAQETGALAEIICPIDIKGYLFQKDEGPKKNMNMKLLTRLKSAFVKDGCITAGNSCLKHDGAAFVLLASETAAQKYGLKAQAFISPAIMLGCDPNKFPLGPIYAIKKLLDSYQLTLQNIDAVEINEAFAVQLIACCRQLHLPLEKVNQLGGAIAFGHPYGASGAINLLHLLQTLKTQQAKTGIVSIGAVGGLSTAMLLQRV</sequence>
<proteinExistence type="inferred from homology"/>
<feature type="domain" description="Thiolase C-terminal" evidence="7">
    <location>
        <begin position="262"/>
        <end position="383"/>
    </location>
</feature>
<comment type="caution">
    <text evidence="8">The sequence shown here is derived from an EMBL/GenBank/DDBJ whole genome shotgun (WGS) entry which is preliminary data.</text>
</comment>
<dbReference type="InterPro" id="IPR002155">
    <property type="entry name" value="Thiolase"/>
</dbReference>
<name>A0A4R3K3J9_9FIRM</name>
<evidence type="ECO:0000256" key="2">
    <source>
        <dbReference type="ARBA" id="ARBA00022679"/>
    </source>
</evidence>
<dbReference type="InterPro" id="IPR020617">
    <property type="entry name" value="Thiolase_C"/>
</dbReference>
<dbReference type="InterPro" id="IPR020613">
    <property type="entry name" value="Thiolase_CS"/>
</dbReference>
<evidence type="ECO:0000256" key="1">
    <source>
        <dbReference type="ARBA" id="ARBA00010982"/>
    </source>
</evidence>
<dbReference type="OrthoDB" id="56116at2"/>
<dbReference type="InterPro" id="IPR016039">
    <property type="entry name" value="Thiolase-like"/>
</dbReference>
<evidence type="ECO:0000313" key="8">
    <source>
        <dbReference type="EMBL" id="TCS77263.1"/>
    </source>
</evidence>
<organism evidence="8 9">
    <name type="scientific">Pectinatus cerevisiiphilus</name>
    <dbReference type="NCBI Taxonomy" id="86956"/>
    <lineage>
        <taxon>Bacteria</taxon>
        <taxon>Bacillati</taxon>
        <taxon>Bacillota</taxon>
        <taxon>Negativicutes</taxon>
        <taxon>Selenomonadales</taxon>
        <taxon>Selenomonadaceae</taxon>
        <taxon>Pectinatus</taxon>
    </lineage>
</organism>
<gene>
    <name evidence="8" type="ORF">EDC37_11736</name>
</gene>
<feature type="domain" description="Thiolase N-terminal" evidence="6">
    <location>
        <begin position="6"/>
        <end position="253"/>
    </location>
</feature>
<dbReference type="SUPFAM" id="SSF53901">
    <property type="entry name" value="Thiolase-like"/>
    <property type="match status" value="2"/>
</dbReference>
<evidence type="ECO:0000256" key="3">
    <source>
        <dbReference type="ARBA" id="ARBA00023315"/>
    </source>
</evidence>
<dbReference type="AlphaFoldDB" id="A0A4R3K3J9"/>
<reference evidence="8 9" key="1">
    <citation type="submission" date="2019-03" db="EMBL/GenBank/DDBJ databases">
        <title>Genomic Encyclopedia of Type Strains, Phase IV (KMG-IV): sequencing the most valuable type-strain genomes for metagenomic binning, comparative biology and taxonomic classification.</title>
        <authorList>
            <person name="Goeker M."/>
        </authorList>
    </citation>
    <scope>NUCLEOTIDE SEQUENCE [LARGE SCALE GENOMIC DNA]</scope>
    <source>
        <strain evidence="8 9">DSM 20467</strain>
    </source>
</reference>